<comment type="caution">
    <text evidence="3">The sequence shown here is derived from an EMBL/GenBank/DDBJ whole genome shotgun (WGS) entry which is preliminary data.</text>
</comment>
<sequence>MMRSIAIVGAALLASPAAAQDAAPTKEEAAHASRTLGLIVSALNSKEVPTETKQGIFGCLYERSLSTIAQATKQVLDKNPKVDETDATQQLIVLAGVCGAPMPKPAEAATPAADADDDGPPLGEGR</sequence>
<evidence type="ECO:0000256" key="2">
    <source>
        <dbReference type="SAM" id="SignalP"/>
    </source>
</evidence>
<protein>
    <submittedName>
        <fullName evidence="3">Uncharacterized protein</fullName>
    </submittedName>
</protein>
<proteinExistence type="predicted"/>
<feature type="region of interest" description="Disordered" evidence="1">
    <location>
        <begin position="103"/>
        <end position="126"/>
    </location>
</feature>
<evidence type="ECO:0000313" key="3">
    <source>
        <dbReference type="EMBL" id="NIJ24925.1"/>
    </source>
</evidence>
<organism evidence="3 4">
    <name type="scientific">Sphingomonas japonica</name>
    <dbReference type="NCBI Taxonomy" id="511662"/>
    <lineage>
        <taxon>Bacteria</taxon>
        <taxon>Pseudomonadati</taxon>
        <taxon>Pseudomonadota</taxon>
        <taxon>Alphaproteobacteria</taxon>
        <taxon>Sphingomonadales</taxon>
        <taxon>Sphingomonadaceae</taxon>
        <taxon>Sphingomonas</taxon>
    </lineage>
</organism>
<gene>
    <name evidence="3" type="ORF">FHT01_002467</name>
</gene>
<feature type="chain" id="PRO_5045735576" evidence="2">
    <location>
        <begin position="20"/>
        <end position="126"/>
    </location>
</feature>
<evidence type="ECO:0000256" key="1">
    <source>
        <dbReference type="SAM" id="MobiDB-lite"/>
    </source>
</evidence>
<dbReference type="Proteomes" id="UP000788153">
    <property type="component" value="Unassembled WGS sequence"/>
</dbReference>
<reference evidence="3 4" key="1">
    <citation type="submission" date="2020-03" db="EMBL/GenBank/DDBJ databases">
        <title>Genomic Encyclopedia of Type Strains, Phase IV (KMG-IV): sequencing the most valuable type-strain genomes for metagenomic binning, comparative biology and taxonomic classification.</title>
        <authorList>
            <person name="Goeker M."/>
        </authorList>
    </citation>
    <scope>NUCLEOTIDE SEQUENCE [LARGE SCALE GENOMIC DNA]</scope>
    <source>
        <strain evidence="3 4">DSM 22753</strain>
    </source>
</reference>
<dbReference type="EMBL" id="JAASQP010000001">
    <property type="protein sequence ID" value="NIJ24925.1"/>
    <property type="molecule type" value="Genomic_DNA"/>
</dbReference>
<evidence type="ECO:0000313" key="4">
    <source>
        <dbReference type="Proteomes" id="UP000788153"/>
    </source>
</evidence>
<keyword evidence="4" id="KW-1185">Reference proteome</keyword>
<accession>A0ABX0U4E8</accession>
<keyword evidence="2" id="KW-0732">Signal</keyword>
<name>A0ABX0U4E8_9SPHN</name>
<feature type="signal peptide" evidence="2">
    <location>
        <begin position="1"/>
        <end position="19"/>
    </location>
</feature>